<keyword evidence="10" id="KW-1185">Reference proteome</keyword>
<keyword evidence="5 8" id="KW-0812">Transmembrane</keyword>
<comment type="similarity">
    <text evidence="2 8">Belongs to the 4-toluene sulfonate uptake permease (TSUP) (TC 2.A.102) family.</text>
</comment>
<evidence type="ECO:0000256" key="7">
    <source>
        <dbReference type="ARBA" id="ARBA00023136"/>
    </source>
</evidence>
<dbReference type="EMBL" id="JBHPEI010000012">
    <property type="protein sequence ID" value="MFC1799549.1"/>
    <property type="molecule type" value="Genomic_DNA"/>
</dbReference>
<keyword evidence="6 8" id="KW-1133">Transmembrane helix</keyword>
<protein>
    <recommendedName>
        <fullName evidence="8">Probable membrane transporter protein</fullName>
    </recommendedName>
</protein>
<feature type="transmembrane region" description="Helical" evidence="8">
    <location>
        <begin position="74"/>
        <end position="93"/>
    </location>
</feature>
<evidence type="ECO:0000256" key="6">
    <source>
        <dbReference type="ARBA" id="ARBA00022989"/>
    </source>
</evidence>
<feature type="transmembrane region" description="Helical" evidence="8">
    <location>
        <begin position="100"/>
        <end position="117"/>
    </location>
</feature>
<dbReference type="PANTHER" id="PTHR30269">
    <property type="entry name" value="TRANSMEMBRANE PROTEIN YFCA"/>
    <property type="match status" value="1"/>
</dbReference>
<gene>
    <name evidence="9" type="ORF">ACFL2Z_01380</name>
</gene>
<dbReference type="InterPro" id="IPR052017">
    <property type="entry name" value="TSUP"/>
</dbReference>
<dbReference type="PANTHER" id="PTHR30269:SF0">
    <property type="entry name" value="MEMBRANE TRANSPORTER PROTEIN YFCA-RELATED"/>
    <property type="match status" value="1"/>
</dbReference>
<organism evidence="9 10">
    <name type="scientific">Eiseniibacteriota bacterium</name>
    <dbReference type="NCBI Taxonomy" id="2212470"/>
    <lineage>
        <taxon>Bacteria</taxon>
        <taxon>Candidatus Eiseniibacteriota</taxon>
    </lineage>
</organism>
<proteinExistence type="inferred from homology"/>
<evidence type="ECO:0000313" key="10">
    <source>
        <dbReference type="Proteomes" id="UP001594288"/>
    </source>
</evidence>
<evidence type="ECO:0000256" key="4">
    <source>
        <dbReference type="ARBA" id="ARBA00022475"/>
    </source>
</evidence>
<dbReference type="Pfam" id="PF01925">
    <property type="entry name" value="TauE"/>
    <property type="match status" value="1"/>
</dbReference>
<evidence type="ECO:0000256" key="5">
    <source>
        <dbReference type="ARBA" id="ARBA00022692"/>
    </source>
</evidence>
<feature type="transmembrane region" description="Helical" evidence="8">
    <location>
        <begin position="6"/>
        <end position="38"/>
    </location>
</feature>
<evidence type="ECO:0000256" key="8">
    <source>
        <dbReference type="RuleBase" id="RU363041"/>
    </source>
</evidence>
<accession>A0ABV6YNR8</accession>
<feature type="transmembrane region" description="Helical" evidence="8">
    <location>
        <begin position="50"/>
        <end position="68"/>
    </location>
</feature>
<sequence length="253" mass="26495">MDLWERGLVAACGLVVSIFSVSVGGTALVMVPLLIFLGLDPRTAVASNRFAILFLSTSGALTFMRSVPLPQPKVIAAHIVPVVAGAFLGAILVMMTAQGTIRVVVAVATIVVALLLLLKRNVGVEPAAEPAGRGRVLLSLALVFPLSIYGGYFGGGYAAMLTYLLVFVLGLTFLQAVAATRMLSVFMAASASILLGTRGVIDFSVAIPLAAAYIIGGRIGARIAIRKGNRWVKTLFVLAAIAMSLRLLITTLW</sequence>
<comment type="subcellular location">
    <subcellularLocation>
        <location evidence="1 8">Cell membrane</location>
        <topology evidence="1 8">Multi-pass membrane protein</topology>
    </subcellularLocation>
</comment>
<dbReference type="Proteomes" id="UP001594288">
    <property type="component" value="Unassembled WGS sequence"/>
</dbReference>
<feature type="transmembrane region" description="Helical" evidence="8">
    <location>
        <begin position="161"/>
        <end position="180"/>
    </location>
</feature>
<feature type="transmembrane region" description="Helical" evidence="8">
    <location>
        <begin position="231"/>
        <end position="249"/>
    </location>
</feature>
<evidence type="ECO:0000256" key="1">
    <source>
        <dbReference type="ARBA" id="ARBA00004651"/>
    </source>
</evidence>
<keyword evidence="7 8" id="KW-0472">Membrane</keyword>
<evidence type="ECO:0000313" key="9">
    <source>
        <dbReference type="EMBL" id="MFC1799549.1"/>
    </source>
</evidence>
<evidence type="ECO:0000256" key="3">
    <source>
        <dbReference type="ARBA" id="ARBA00022448"/>
    </source>
</evidence>
<name>A0ABV6YNR8_UNCEI</name>
<feature type="transmembrane region" description="Helical" evidence="8">
    <location>
        <begin position="137"/>
        <end position="154"/>
    </location>
</feature>
<keyword evidence="4 8" id="KW-1003">Cell membrane</keyword>
<reference evidence="9 10" key="1">
    <citation type="submission" date="2024-09" db="EMBL/GenBank/DDBJ databases">
        <authorList>
            <person name="D'Angelo T."/>
        </authorList>
    </citation>
    <scope>NUCLEOTIDE SEQUENCE [LARGE SCALE GENOMIC DNA]</scope>
    <source>
        <strain evidence="9">SAG AM-311-F02</strain>
    </source>
</reference>
<feature type="transmembrane region" description="Helical" evidence="8">
    <location>
        <begin position="200"/>
        <end position="219"/>
    </location>
</feature>
<keyword evidence="3" id="KW-0813">Transport</keyword>
<dbReference type="InterPro" id="IPR002781">
    <property type="entry name" value="TM_pro_TauE-like"/>
</dbReference>
<evidence type="ECO:0000256" key="2">
    <source>
        <dbReference type="ARBA" id="ARBA00009142"/>
    </source>
</evidence>
<comment type="caution">
    <text evidence="9">The sequence shown here is derived from an EMBL/GenBank/DDBJ whole genome shotgun (WGS) entry which is preliminary data.</text>
</comment>